<evidence type="ECO:0000313" key="1">
    <source>
        <dbReference type="EMBL" id="MBX36268.1"/>
    </source>
</evidence>
<protein>
    <submittedName>
        <fullName evidence="1">Uncharacterized protein</fullName>
    </submittedName>
</protein>
<name>A0A2P2N1D0_RHIMU</name>
<dbReference type="EMBL" id="GGEC01055784">
    <property type="protein sequence ID" value="MBX36268.1"/>
    <property type="molecule type" value="Transcribed_RNA"/>
</dbReference>
<sequence>MQLPHSSEPHRVMHFEFWVLILQNHHTIHLFHS</sequence>
<proteinExistence type="predicted"/>
<reference evidence="1" key="1">
    <citation type="submission" date="2018-02" db="EMBL/GenBank/DDBJ databases">
        <title>Rhizophora mucronata_Transcriptome.</title>
        <authorList>
            <person name="Meera S.P."/>
            <person name="Sreeshan A."/>
            <person name="Augustine A."/>
        </authorList>
    </citation>
    <scope>NUCLEOTIDE SEQUENCE</scope>
    <source>
        <tissue evidence="1">Leaf</tissue>
    </source>
</reference>
<organism evidence="1">
    <name type="scientific">Rhizophora mucronata</name>
    <name type="common">Asiatic mangrove</name>
    <dbReference type="NCBI Taxonomy" id="61149"/>
    <lineage>
        <taxon>Eukaryota</taxon>
        <taxon>Viridiplantae</taxon>
        <taxon>Streptophyta</taxon>
        <taxon>Embryophyta</taxon>
        <taxon>Tracheophyta</taxon>
        <taxon>Spermatophyta</taxon>
        <taxon>Magnoliopsida</taxon>
        <taxon>eudicotyledons</taxon>
        <taxon>Gunneridae</taxon>
        <taxon>Pentapetalae</taxon>
        <taxon>rosids</taxon>
        <taxon>fabids</taxon>
        <taxon>Malpighiales</taxon>
        <taxon>Rhizophoraceae</taxon>
        <taxon>Rhizophora</taxon>
    </lineage>
</organism>
<accession>A0A2P2N1D0</accession>
<dbReference type="AlphaFoldDB" id="A0A2P2N1D0"/>